<dbReference type="GeneID" id="111130142"/>
<feature type="chain" id="PRO_5044666364" evidence="6">
    <location>
        <begin position="23"/>
        <end position="425"/>
    </location>
</feature>
<dbReference type="InterPro" id="IPR013783">
    <property type="entry name" value="Ig-like_fold"/>
</dbReference>
<dbReference type="PANTHER" id="PTHR12231:SF253">
    <property type="entry name" value="DPR-INTERACTING PROTEIN ETA, ISOFORM B-RELATED"/>
    <property type="match status" value="1"/>
</dbReference>
<dbReference type="Gene3D" id="2.60.40.10">
    <property type="entry name" value="Immunoglobulins"/>
    <property type="match status" value="3"/>
</dbReference>
<evidence type="ECO:0000256" key="2">
    <source>
        <dbReference type="ARBA" id="ARBA00022737"/>
    </source>
</evidence>
<feature type="domain" description="Ig-like" evidence="7">
    <location>
        <begin position="251"/>
        <end position="345"/>
    </location>
</feature>
<dbReference type="RefSeq" id="XP_022332582.1">
    <property type="nucleotide sequence ID" value="XM_022476874.1"/>
</dbReference>
<dbReference type="InterPro" id="IPR007110">
    <property type="entry name" value="Ig-like_dom"/>
</dbReference>
<dbReference type="InterPro" id="IPR013098">
    <property type="entry name" value="Ig_I-set"/>
</dbReference>
<evidence type="ECO:0000256" key="3">
    <source>
        <dbReference type="ARBA" id="ARBA00023157"/>
    </source>
</evidence>
<dbReference type="SMART" id="SM00408">
    <property type="entry name" value="IGc2"/>
    <property type="match status" value="3"/>
</dbReference>
<keyword evidence="3" id="KW-1015">Disulfide bond</keyword>
<dbReference type="SUPFAM" id="SSF48726">
    <property type="entry name" value="Immunoglobulin"/>
    <property type="match status" value="3"/>
</dbReference>
<dbReference type="AlphaFoldDB" id="A0A8B8DYB2"/>
<evidence type="ECO:0000256" key="5">
    <source>
        <dbReference type="SAM" id="MobiDB-lite"/>
    </source>
</evidence>
<dbReference type="KEGG" id="cvn:111130142"/>
<dbReference type="Proteomes" id="UP000694844">
    <property type="component" value="Chromosome 4"/>
</dbReference>
<evidence type="ECO:0000256" key="4">
    <source>
        <dbReference type="ARBA" id="ARBA00023319"/>
    </source>
</evidence>
<evidence type="ECO:0000256" key="1">
    <source>
        <dbReference type="ARBA" id="ARBA00022729"/>
    </source>
</evidence>
<dbReference type="PANTHER" id="PTHR12231">
    <property type="entry name" value="CTX-RELATED TYPE I TRANSMEMBRANE PROTEIN"/>
    <property type="match status" value="1"/>
</dbReference>
<feature type="region of interest" description="Disordered" evidence="5">
    <location>
        <begin position="172"/>
        <end position="195"/>
    </location>
</feature>
<evidence type="ECO:0000313" key="10">
    <source>
        <dbReference type="RefSeq" id="XP_022332583.1"/>
    </source>
</evidence>
<keyword evidence="8" id="KW-1185">Reference proteome</keyword>
<evidence type="ECO:0000313" key="8">
    <source>
        <dbReference type="Proteomes" id="UP000694844"/>
    </source>
</evidence>
<feature type="domain" description="Ig-like" evidence="7">
    <location>
        <begin position="126"/>
        <end position="246"/>
    </location>
</feature>
<sequence length="425" mass="47755">MPVDFVGWIWITLTLFRKGAAALEPSFDVPVINITVVVGKTAILPCSVEFLGDHKVVWTDEFSTLLTFDNNRIIDDDRIGIDRPYTRDWNLIIHDVKVKDRGRYICQINTQPIKTKPVDLHVLVPPQILNENEDGKAGEIITKEGETVNVVCNVSGIPVPSVKWYRRPLTDTTGSKKERVGGSAPDPVTGGSPRGPCIYTVPGESGIGMEGEILVIHNISRYCDGVYQCLASNDVPPNVEMETTVIVEFQPEVNLINRRISQERGKETILLCEVTAFPQTLSYWRYHGDEVSNSERLKVDIYSEGKPHTNVLSLRITNISEVDFGEYECYASNKLGQDRESMILYEFRPPAKQARQTSSVVYPTTTRERSRVAPLVTYTPPNQNRNAVKPGKTSFVSNYQPRSGCHFLHKNLFIIVVTIFVSRIS</sequence>
<keyword evidence="4" id="KW-0393">Immunoglobulin domain</keyword>
<gene>
    <name evidence="9 10" type="primary">LOC111130142</name>
</gene>
<dbReference type="GO" id="GO:0043005">
    <property type="term" value="C:neuron projection"/>
    <property type="evidence" value="ECO:0007669"/>
    <property type="project" value="TreeGrafter"/>
</dbReference>
<feature type="signal peptide" evidence="6">
    <location>
        <begin position="1"/>
        <end position="22"/>
    </location>
</feature>
<keyword evidence="2" id="KW-0677">Repeat</keyword>
<dbReference type="SMART" id="SM00409">
    <property type="entry name" value="IG"/>
    <property type="match status" value="3"/>
</dbReference>
<evidence type="ECO:0000256" key="6">
    <source>
        <dbReference type="SAM" id="SignalP"/>
    </source>
</evidence>
<dbReference type="RefSeq" id="XP_022332583.1">
    <property type="nucleotide sequence ID" value="XM_022476875.1"/>
</dbReference>
<name>A0A8B8DYB2_CRAVI</name>
<dbReference type="Pfam" id="PF13927">
    <property type="entry name" value="Ig_3"/>
    <property type="match status" value="1"/>
</dbReference>
<protein>
    <submittedName>
        <fullName evidence="9 10">Limbic system-associated membrane protein-like isoform X1</fullName>
    </submittedName>
</protein>
<dbReference type="InterPro" id="IPR003599">
    <property type="entry name" value="Ig_sub"/>
</dbReference>
<evidence type="ECO:0000259" key="7">
    <source>
        <dbReference type="PROSITE" id="PS50835"/>
    </source>
</evidence>
<accession>A0A8B8DYB2</accession>
<dbReference type="InterPro" id="IPR051170">
    <property type="entry name" value="Neural/epithelial_adhesion"/>
</dbReference>
<feature type="domain" description="Ig-like" evidence="7">
    <location>
        <begin position="25"/>
        <end position="119"/>
    </location>
</feature>
<organism evidence="8 10">
    <name type="scientific">Crassostrea virginica</name>
    <name type="common">Eastern oyster</name>
    <dbReference type="NCBI Taxonomy" id="6565"/>
    <lineage>
        <taxon>Eukaryota</taxon>
        <taxon>Metazoa</taxon>
        <taxon>Spiralia</taxon>
        <taxon>Lophotrochozoa</taxon>
        <taxon>Mollusca</taxon>
        <taxon>Bivalvia</taxon>
        <taxon>Autobranchia</taxon>
        <taxon>Pteriomorphia</taxon>
        <taxon>Ostreida</taxon>
        <taxon>Ostreoidea</taxon>
        <taxon>Ostreidae</taxon>
        <taxon>Crassostrea</taxon>
    </lineage>
</organism>
<keyword evidence="1 6" id="KW-0732">Signal</keyword>
<reference evidence="9 10" key="1">
    <citation type="submission" date="2025-04" db="UniProtKB">
        <authorList>
            <consortium name="RefSeq"/>
        </authorList>
    </citation>
    <scope>IDENTIFICATION</scope>
    <source>
        <tissue evidence="9 10">Whole sample</tissue>
    </source>
</reference>
<dbReference type="PROSITE" id="PS50835">
    <property type="entry name" value="IG_LIKE"/>
    <property type="match status" value="3"/>
</dbReference>
<evidence type="ECO:0000313" key="9">
    <source>
        <dbReference type="RefSeq" id="XP_022332582.1"/>
    </source>
</evidence>
<dbReference type="OrthoDB" id="10012075at2759"/>
<dbReference type="Pfam" id="PF07679">
    <property type="entry name" value="I-set"/>
    <property type="match status" value="2"/>
</dbReference>
<dbReference type="InterPro" id="IPR036179">
    <property type="entry name" value="Ig-like_dom_sf"/>
</dbReference>
<proteinExistence type="predicted"/>
<dbReference type="InterPro" id="IPR003598">
    <property type="entry name" value="Ig_sub2"/>
</dbReference>